<reference evidence="1 2" key="1">
    <citation type="journal article" date="2019" name="Int. J. Syst. Evol. Microbiol.">
        <title>The Global Catalogue of Microorganisms (GCM) 10K type strain sequencing project: providing services to taxonomists for standard genome sequencing and annotation.</title>
        <authorList>
            <consortium name="The Broad Institute Genomics Platform"/>
            <consortium name="The Broad Institute Genome Sequencing Center for Infectious Disease"/>
            <person name="Wu L."/>
            <person name="Ma J."/>
        </authorList>
    </citation>
    <scope>NUCLEOTIDE SEQUENCE [LARGE SCALE GENOMIC DNA]</scope>
    <source>
        <strain evidence="1 2">NBRC 111368</strain>
    </source>
</reference>
<proteinExistence type="predicted"/>
<gene>
    <name evidence="1" type="ORF">ACFQE1_13785</name>
</gene>
<protein>
    <submittedName>
        <fullName evidence="1">Uncharacterized protein</fullName>
    </submittedName>
</protein>
<sequence length="82" mass="9012">MYPQTHSQSAAPDFPTNQHRFANVIRVRGPVRPDGSRTTVELGRESADGVDVVRTITDETISSEREAFVRAATALLRTASRS</sequence>
<evidence type="ECO:0000313" key="2">
    <source>
        <dbReference type="Proteomes" id="UP001596328"/>
    </source>
</evidence>
<dbReference type="EMBL" id="JBHSWU010000518">
    <property type="protein sequence ID" value="MFC6725421.1"/>
    <property type="molecule type" value="Genomic_DNA"/>
</dbReference>
<accession>A0ABD5S1D9</accession>
<evidence type="ECO:0000313" key="1">
    <source>
        <dbReference type="EMBL" id="MFC6725421.1"/>
    </source>
</evidence>
<keyword evidence="2" id="KW-1185">Reference proteome</keyword>
<comment type="caution">
    <text evidence="1">The sequence shown here is derived from an EMBL/GenBank/DDBJ whole genome shotgun (WGS) entry which is preliminary data.</text>
</comment>
<dbReference type="AlphaFoldDB" id="A0ABD5S1D9"/>
<dbReference type="Proteomes" id="UP001596328">
    <property type="component" value="Unassembled WGS sequence"/>
</dbReference>
<name>A0ABD5S1D9_9EURY</name>
<organism evidence="1 2">
    <name type="scientific">Halobium palmae</name>
    <dbReference type="NCBI Taxonomy" id="1776492"/>
    <lineage>
        <taxon>Archaea</taxon>
        <taxon>Methanobacteriati</taxon>
        <taxon>Methanobacteriota</taxon>
        <taxon>Stenosarchaea group</taxon>
        <taxon>Halobacteria</taxon>
        <taxon>Halobacteriales</taxon>
        <taxon>Haloferacaceae</taxon>
        <taxon>Halobium</taxon>
    </lineage>
</organism>